<feature type="transmembrane region" description="Helical" evidence="1">
    <location>
        <begin position="69"/>
        <end position="86"/>
    </location>
</feature>
<dbReference type="NCBIfam" id="NF037970">
    <property type="entry name" value="vanZ_1"/>
    <property type="match status" value="1"/>
</dbReference>
<dbReference type="AlphaFoldDB" id="A0A1G9PNN6"/>
<proteinExistence type="predicted"/>
<reference evidence="3 4" key="1">
    <citation type="submission" date="2016-10" db="EMBL/GenBank/DDBJ databases">
        <authorList>
            <person name="de Groot N.N."/>
        </authorList>
    </citation>
    <scope>NUCLEOTIDE SEQUENCE [LARGE SCALE GENOMIC DNA]</scope>
    <source>
        <strain evidence="3 4">DSM 797</strain>
    </source>
</reference>
<feature type="domain" description="VanZ-like" evidence="2">
    <location>
        <begin position="9"/>
        <end position="140"/>
    </location>
</feature>
<dbReference type="PANTHER" id="PTHR28008">
    <property type="entry name" value="DOMAIN PROTEIN, PUTATIVE (AFU_ORTHOLOGUE AFUA_3G10980)-RELATED"/>
    <property type="match status" value="1"/>
</dbReference>
<gene>
    <name evidence="3" type="ORF">SAMN04515677_104441</name>
</gene>
<name>A0A1G9PNN6_9FIRM</name>
<evidence type="ECO:0000259" key="2">
    <source>
        <dbReference type="Pfam" id="PF04892"/>
    </source>
</evidence>
<sequence>MSKKKIIIASIAVWMMVIFVMSNQPGNVSFNISGSFIEMLKNVPIIGSLLNDILVSNSAQFIIRKGAHMFSYLTLAVLCFMVIYEVKKSSKKATYISFLIAFLYACSDEFHQLFIPGRGAQFKDVMIDCVGAFIGLMIVNAIVKFNENKKSKVSADDL</sequence>
<keyword evidence="4" id="KW-1185">Reference proteome</keyword>
<dbReference type="PIRSF" id="PIRSF019083">
    <property type="entry name" value="UCP019083_VanZ"/>
    <property type="match status" value="1"/>
</dbReference>
<evidence type="ECO:0000313" key="3">
    <source>
        <dbReference type="EMBL" id="SDM00426.1"/>
    </source>
</evidence>
<dbReference type="Proteomes" id="UP000199068">
    <property type="component" value="Unassembled WGS sequence"/>
</dbReference>
<dbReference type="InterPro" id="IPR006976">
    <property type="entry name" value="VanZ-like"/>
</dbReference>
<dbReference type="Pfam" id="PF04892">
    <property type="entry name" value="VanZ"/>
    <property type="match status" value="1"/>
</dbReference>
<dbReference type="STRING" id="1121325.SAMN04515677_104441"/>
<keyword evidence="1" id="KW-0472">Membrane</keyword>
<accession>A0A1G9PNN6</accession>
<organism evidence="3 4">
    <name type="scientific">Romboutsia lituseburensis DSM 797</name>
    <dbReference type="NCBI Taxonomy" id="1121325"/>
    <lineage>
        <taxon>Bacteria</taxon>
        <taxon>Bacillati</taxon>
        <taxon>Bacillota</taxon>
        <taxon>Clostridia</taxon>
        <taxon>Peptostreptococcales</taxon>
        <taxon>Peptostreptococcaceae</taxon>
        <taxon>Romboutsia</taxon>
    </lineage>
</organism>
<feature type="transmembrane region" description="Helical" evidence="1">
    <location>
        <begin position="93"/>
        <end position="113"/>
    </location>
</feature>
<dbReference type="InterPro" id="IPR016747">
    <property type="entry name" value="Phosphotransbutyrylase"/>
</dbReference>
<dbReference type="PANTHER" id="PTHR28008:SF1">
    <property type="entry name" value="DOMAIN PROTEIN, PUTATIVE (AFU_ORTHOLOGUE AFUA_3G10980)-RELATED"/>
    <property type="match status" value="1"/>
</dbReference>
<dbReference type="EMBL" id="FNGW01000004">
    <property type="protein sequence ID" value="SDM00426.1"/>
    <property type="molecule type" value="Genomic_DNA"/>
</dbReference>
<evidence type="ECO:0000313" key="4">
    <source>
        <dbReference type="Proteomes" id="UP000199068"/>
    </source>
</evidence>
<keyword evidence="1" id="KW-1133">Transmembrane helix</keyword>
<evidence type="ECO:0000256" key="1">
    <source>
        <dbReference type="SAM" id="Phobius"/>
    </source>
</evidence>
<keyword evidence="1" id="KW-0812">Transmembrane</keyword>
<dbReference type="RefSeq" id="WP_207645432.1">
    <property type="nucleotide sequence ID" value="NZ_FNGW01000004.1"/>
</dbReference>
<feature type="transmembrane region" description="Helical" evidence="1">
    <location>
        <begin position="125"/>
        <end position="143"/>
    </location>
</feature>
<protein>
    <submittedName>
        <fullName evidence="3">VanZ like family protein</fullName>
    </submittedName>
</protein>
<feature type="transmembrane region" description="Helical" evidence="1">
    <location>
        <begin position="6"/>
        <end position="22"/>
    </location>
</feature>